<dbReference type="STRING" id="1449983.GCA_000647835_02134"/>
<feature type="domain" description="NAD(P)-binding" evidence="1">
    <location>
        <begin position="5"/>
        <end position="299"/>
    </location>
</feature>
<dbReference type="InterPro" id="IPR016040">
    <property type="entry name" value="NAD(P)-bd_dom"/>
</dbReference>
<evidence type="ECO:0000313" key="5">
    <source>
        <dbReference type="Proteomes" id="UP000326951"/>
    </source>
</evidence>
<dbReference type="PANTHER" id="PTHR43245">
    <property type="entry name" value="BIFUNCTIONAL POLYMYXIN RESISTANCE PROTEIN ARNA"/>
    <property type="match status" value="1"/>
</dbReference>
<dbReference type="Proteomes" id="UP000285882">
    <property type="component" value="Chromosome"/>
</dbReference>
<evidence type="ECO:0000313" key="2">
    <source>
        <dbReference type="EMBL" id="BBN98007.1"/>
    </source>
</evidence>
<gene>
    <name evidence="3" type="ORF">C0674_03375</name>
    <name evidence="2" type="ORF">St703_07120</name>
</gene>
<dbReference type="PANTHER" id="PTHR43245:SF13">
    <property type="entry name" value="UDP-D-APIOSE_UDP-D-XYLOSE SYNTHASE 2"/>
    <property type="match status" value="1"/>
</dbReference>
<reference evidence="2 5" key="2">
    <citation type="submission" date="2019-09" db="EMBL/GenBank/DDBJ databases">
        <title>Complete genome sequence of Sporolactobacillus terrae 70-3.</title>
        <authorList>
            <person name="Tanaka N."/>
            <person name="Shiwa Y."/>
            <person name="Fujita N."/>
            <person name="Tanasupawat S."/>
        </authorList>
    </citation>
    <scope>NUCLEOTIDE SEQUENCE [LARGE SCALE GENOMIC DNA]</scope>
    <source>
        <strain evidence="2 5">70-3</strain>
    </source>
</reference>
<evidence type="ECO:0000313" key="3">
    <source>
        <dbReference type="EMBL" id="QAA21739.1"/>
    </source>
</evidence>
<proteinExistence type="predicted"/>
<dbReference type="InterPro" id="IPR050177">
    <property type="entry name" value="Lipid_A_modif_metabolic_enz"/>
</dbReference>
<dbReference type="InterPro" id="IPR036291">
    <property type="entry name" value="NAD(P)-bd_dom_sf"/>
</dbReference>
<dbReference type="Proteomes" id="UP000326951">
    <property type="component" value="Chromosome"/>
</dbReference>
<sequence>MEKVLVTGGAGFIGSHVVEVLLKKGYAVAVMDNFSTGRRENIANLPVDLYICDIADPSVINVVKSIQPDYIVHLAAQISVSQSVADPLFDERTNVTGSLNIMNGARLSNVKKIVFASSAAVYGNPLEIPVTTEHPTQPESPYGLTKRTVENYLHLFAKFYDLRSSILRFSNVYGPRQDADGEGGVVSIFSDRIQKGTPPMIYGDGDQTRDFIFVEDVARAVVAGLSVKENLCVNVSSQTAISINDLFQLMKDVSGSDLEVYYGPKRSGDIRHSMLSNEKAKELLHWKPEVSLKDGLRMTLRALKRRKREAV</sequence>
<organism evidence="2 5">
    <name type="scientific">Sporolactobacillus terrae</name>
    <dbReference type="NCBI Taxonomy" id="269673"/>
    <lineage>
        <taxon>Bacteria</taxon>
        <taxon>Bacillati</taxon>
        <taxon>Bacillota</taxon>
        <taxon>Bacilli</taxon>
        <taxon>Bacillales</taxon>
        <taxon>Sporolactobacillaceae</taxon>
        <taxon>Sporolactobacillus</taxon>
    </lineage>
</organism>
<name>A0A410D6L2_9BACL</name>
<dbReference type="Gene3D" id="3.40.50.720">
    <property type="entry name" value="NAD(P)-binding Rossmann-like Domain"/>
    <property type="match status" value="1"/>
</dbReference>
<dbReference type="Pfam" id="PF16363">
    <property type="entry name" value="GDP_Man_Dehyd"/>
    <property type="match status" value="1"/>
</dbReference>
<dbReference type="EMBL" id="AP021853">
    <property type="protein sequence ID" value="BBN98007.1"/>
    <property type="molecule type" value="Genomic_DNA"/>
</dbReference>
<keyword evidence="4" id="KW-1185">Reference proteome</keyword>
<reference evidence="3 4" key="1">
    <citation type="submission" date="2018-01" db="EMBL/GenBank/DDBJ databases">
        <title>Complete genome sequencing of Sporolactobacillus terrae DLG3.</title>
        <authorList>
            <person name="Nam Y.-D."/>
            <person name="Kang J."/>
            <person name="Chung W.-H."/>
        </authorList>
    </citation>
    <scope>NUCLEOTIDE SEQUENCE [LARGE SCALE GENOMIC DNA]</scope>
    <source>
        <strain evidence="3 4">DLG3</strain>
    </source>
</reference>
<dbReference type="AlphaFoldDB" id="A0A410D6L2"/>
<evidence type="ECO:0000313" key="4">
    <source>
        <dbReference type="Proteomes" id="UP000285882"/>
    </source>
</evidence>
<protein>
    <submittedName>
        <fullName evidence="2">UDP-glucose 4-epimerase</fullName>
    </submittedName>
</protein>
<dbReference type="Gene3D" id="3.90.25.10">
    <property type="entry name" value="UDP-galactose 4-epimerase, domain 1"/>
    <property type="match status" value="1"/>
</dbReference>
<accession>A0A410D6L2</accession>
<dbReference type="RefSeq" id="WP_028983730.1">
    <property type="nucleotide sequence ID" value="NZ_AP021853.1"/>
</dbReference>
<dbReference type="EMBL" id="CP025688">
    <property type="protein sequence ID" value="QAA21739.1"/>
    <property type="molecule type" value="Genomic_DNA"/>
</dbReference>
<dbReference type="SUPFAM" id="SSF51735">
    <property type="entry name" value="NAD(P)-binding Rossmann-fold domains"/>
    <property type="match status" value="1"/>
</dbReference>
<evidence type="ECO:0000259" key="1">
    <source>
        <dbReference type="Pfam" id="PF16363"/>
    </source>
</evidence>